<sequence>MSILKSIHFIEKLRFLFFLNIFTIIILLWIYHPEDTVFTYGRTIENKNKRGSSLNICFKRYLAEYEGETENDKTGLYNNSPCYFENKGTNNFDDYVSIYGNIKNRDSIKLKLYKTGYKHRHAKKKGLSKLDCYYEKKIFDKIEDIDKLVEKMQNDKKSLKKKLYNKFGIRFILFSLVPFFGLIIPLVHYGYFVPTFECYADCSISSHKPHGTHDNTISPQAPISKTTWKTITIANWFIYGVTAFIVLSIIIYIYIKFIKYQRLKACRSKMNIKEYCKFCKSLFI</sequence>
<proteinExistence type="predicted"/>
<dbReference type="AlphaFoldDB" id="A0A1G4EI52"/>
<dbReference type="VEuPathDB" id="PlasmoDB:PVW1_120005300"/>
<dbReference type="Proteomes" id="UP000220605">
    <property type="component" value="Chromosome 4"/>
</dbReference>
<dbReference type="VEuPathDB" id="PlasmoDB:PVP01_0401300"/>
<keyword evidence="1" id="KW-0472">Membrane</keyword>
<organism evidence="2 4">
    <name type="scientific">Plasmodium vivax</name>
    <name type="common">malaria parasite P. vivax</name>
    <dbReference type="NCBI Taxonomy" id="5855"/>
    <lineage>
        <taxon>Eukaryota</taxon>
        <taxon>Sar</taxon>
        <taxon>Alveolata</taxon>
        <taxon>Apicomplexa</taxon>
        <taxon>Aconoidasida</taxon>
        <taxon>Haemosporida</taxon>
        <taxon>Plasmodiidae</taxon>
        <taxon>Plasmodium</taxon>
        <taxon>Plasmodium (Plasmodium)</taxon>
    </lineage>
</organism>
<gene>
    <name evidence="3" type="ORF">PVP01_0401300</name>
    <name evidence="2" type="ORF">PVT01_000025800</name>
</gene>
<name>A0A1G4EI52_PLAVI</name>
<keyword evidence="1" id="KW-0812">Transmembrane</keyword>
<dbReference type="Pfam" id="PF12420">
    <property type="entry name" value="DUF3671"/>
    <property type="match status" value="1"/>
</dbReference>
<dbReference type="InterPro" id="IPR022139">
    <property type="entry name" value="Fam-L/Fam-M-like_plasmodium"/>
</dbReference>
<evidence type="ECO:0000313" key="3">
    <source>
        <dbReference type="EMBL" id="VUZ93667.1"/>
    </source>
</evidence>
<evidence type="ECO:0000313" key="2">
    <source>
        <dbReference type="EMBL" id="SCA83488.1"/>
    </source>
</evidence>
<evidence type="ECO:0000256" key="1">
    <source>
        <dbReference type="SAM" id="Phobius"/>
    </source>
</evidence>
<dbReference type="EMBL" id="FLYH01000039">
    <property type="protein sequence ID" value="SCA83488.1"/>
    <property type="molecule type" value="Genomic_DNA"/>
</dbReference>
<feature type="transmembrane region" description="Helical" evidence="1">
    <location>
        <begin position="167"/>
        <end position="187"/>
    </location>
</feature>
<dbReference type="VEuPathDB" id="PlasmoDB:PVPAM_110056700"/>
<accession>A0A1G4EI52</accession>
<keyword evidence="1" id="KW-1133">Transmembrane helix</keyword>
<reference evidence="4 5" key="1">
    <citation type="submission" date="2016-07" db="EMBL/GenBank/DDBJ databases">
        <authorList>
            <consortium name="Pathogen Informatics"/>
        </authorList>
    </citation>
    <scope>NUCLEOTIDE SEQUENCE [LARGE SCALE GENOMIC DNA]</scope>
</reference>
<evidence type="ECO:0000313" key="5">
    <source>
        <dbReference type="Proteomes" id="UP000220605"/>
    </source>
</evidence>
<dbReference type="OrthoDB" id="10554918at2759"/>
<feature type="transmembrane region" description="Helical" evidence="1">
    <location>
        <begin position="236"/>
        <end position="255"/>
    </location>
</feature>
<dbReference type="Proteomes" id="UP000196402">
    <property type="component" value="Unassembled WGS sequence"/>
</dbReference>
<evidence type="ECO:0000313" key="4">
    <source>
        <dbReference type="Proteomes" id="UP000196402"/>
    </source>
</evidence>
<feature type="transmembrane region" description="Helical" evidence="1">
    <location>
        <begin position="15"/>
        <end position="32"/>
    </location>
</feature>
<dbReference type="EMBL" id="LT635615">
    <property type="protein sequence ID" value="VUZ93667.1"/>
    <property type="molecule type" value="Genomic_DNA"/>
</dbReference>
<protein>
    <submittedName>
        <fullName evidence="2">Uncharacterized protein</fullName>
    </submittedName>
</protein>